<dbReference type="Gene3D" id="1.20.1150.12">
    <property type="entry name" value="Endoplasmic reticulum resident protein 29, C-terminal domain"/>
    <property type="match status" value="1"/>
</dbReference>
<feature type="domain" description="Endoplasmic reticulum resident protein 29 C-terminal" evidence="4">
    <location>
        <begin position="148"/>
        <end position="242"/>
    </location>
</feature>
<protein>
    <recommendedName>
        <fullName evidence="1">Endoplasmic reticulum resident protein 29</fullName>
    </recommendedName>
</protein>
<feature type="domain" description="ERp29 N-terminal" evidence="5">
    <location>
        <begin position="27"/>
        <end position="146"/>
    </location>
</feature>
<evidence type="ECO:0000256" key="2">
    <source>
        <dbReference type="ARBA" id="ARBA00022824"/>
    </source>
</evidence>
<feature type="chain" id="PRO_5036964098" description="Endoplasmic reticulum resident protein 29" evidence="3">
    <location>
        <begin position="25"/>
        <end position="252"/>
    </location>
</feature>
<dbReference type="CDD" id="cd00238">
    <property type="entry name" value="ERp29c"/>
    <property type="match status" value="1"/>
</dbReference>
<dbReference type="RefSeq" id="XP_038059874.1">
    <property type="nucleotide sequence ID" value="XM_038203946.1"/>
</dbReference>
<dbReference type="Proteomes" id="UP000887568">
    <property type="component" value="Unplaced"/>
</dbReference>
<dbReference type="GO" id="GO:0009306">
    <property type="term" value="P:protein secretion"/>
    <property type="evidence" value="ECO:0007669"/>
    <property type="project" value="InterPro"/>
</dbReference>
<dbReference type="SUPFAM" id="SSF47933">
    <property type="entry name" value="ERP29 C domain-like"/>
    <property type="match status" value="1"/>
</dbReference>
<dbReference type="OrthoDB" id="417262at2759"/>
<dbReference type="FunFam" id="3.40.30.10:FF:000133">
    <property type="entry name" value="Endoplasmic reticulum resident protein 29"/>
    <property type="match status" value="1"/>
</dbReference>
<evidence type="ECO:0000256" key="1">
    <source>
        <dbReference type="ARBA" id="ARBA00014173"/>
    </source>
</evidence>
<evidence type="ECO:0000259" key="4">
    <source>
        <dbReference type="Pfam" id="PF07749"/>
    </source>
</evidence>
<name>A0A914A8X9_PATMI</name>
<feature type="signal peptide" evidence="3">
    <location>
        <begin position="1"/>
        <end position="24"/>
    </location>
</feature>
<dbReference type="PANTHER" id="PTHR12211">
    <property type="entry name" value="ENDOPLASMIC RETICULUM PROTEIN ERP29"/>
    <property type="match status" value="1"/>
</dbReference>
<accession>A0A914A8X9</accession>
<evidence type="ECO:0000256" key="3">
    <source>
        <dbReference type="SAM" id="SignalP"/>
    </source>
</evidence>
<dbReference type="PANTHER" id="PTHR12211:SF0">
    <property type="entry name" value="ENDOPLASMIC RETICULUM RESIDENT PROTEIN 29"/>
    <property type="match status" value="1"/>
</dbReference>
<dbReference type="EnsemblMetazoa" id="XM_038203946.1">
    <property type="protein sequence ID" value="XP_038059874.1"/>
    <property type="gene ID" value="LOC119730882"/>
</dbReference>
<reference evidence="6" key="1">
    <citation type="submission" date="2022-11" db="UniProtKB">
        <authorList>
            <consortium name="EnsemblMetazoa"/>
        </authorList>
    </citation>
    <scope>IDENTIFICATION</scope>
</reference>
<evidence type="ECO:0000313" key="6">
    <source>
        <dbReference type="EnsemblMetazoa" id="XP_038059874.1"/>
    </source>
</evidence>
<dbReference type="Pfam" id="PF07912">
    <property type="entry name" value="ERp29_N"/>
    <property type="match status" value="1"/>
</dbReference>
<dbReference type="OMA" id="FPYGDKH"/>
<dbReference type="GO" id="GO:0005788">
    <property type="term" value="C:endoplasmic reticulum lumen"/>
    <property type="evidence" value="ECO:0007669"/>
    <property type="project" value="InterPro"/>
</dbReference>
<dbReference type="Pfam" id="PF07749">
    <property type="entry name" value="ERp29"/>
    <property type="match status" value="1"/>
</dbReference>
<evidence type="ECO:0000259" key="5">
    <source>
        <dbReference type="Pfam" id="PF07912"/>
    </source>
</evidence>
<dbReference type="InterPro" id="IPR016855">
    <property type="entry name" value="ERp29"/>
</dbReference>
<organism evidence="6 7">
    <name type="scientific">Patiria miniata</name>
    <name type="common">Bat star</name>
    <name type="synonym">Asterina miniata</name>
    <dbReference type="NCBI Taxonomy" id="46514"/>
    <lineage>
        <taxon>Eukaryota</taxon>
        <taxon>Metazoa</taxon>
        <taxon>Echinodermata</taxon>
        <taxon>Eleutherozoa</taxon>
        <taxon>Asterozoa</taxon>
        <taxon>Asteroidea</taxon>
        <taxon>Valvatacea</taxon>
        <taxon>Valvatida</taxon>
        <taxon>Asterinidae</taxon>
        <taxon>Patiria</taxon>
    </lineage>
</organism>
<proteinExistence type="predicted"/>
<dbReference type="SUPFAM" id="SSF52833">
    <property type="entry name" value="Thioredoxin-like"/>
    <property type="match status" value="1"/>
</dbReference>
<dbReference type="AlphaFoldDB" id="A0A914A8X9"/>
<dbReference type="GeneID" id="119730882"/>
<dbReference type="InterPro" id="IPR036356">
    <property type="entry name" value="ERp29_C_sf"/>
</dbReference>
<sequence>MAHKFRFIFNFLVIIVVLSEGVNTLPVQGSLQLDSLTFDKVISRFKAVLVKFDESYPYGEKQEEYKVVVARGSSQPDLIIAEVGISDYTDNGSKELAERFGIAKDDRPVYKLFLQGQTDPIDYTGEIKSSSILEFVRERSGLWIGLEGCLENYDKLVEKFVKGDEKEQRRVLEAAKDGQEKLSTDEEKKSANVYVKMMEKMLEKGKGFAATEVERVQKLLKEKLTAAKKKLFEVKQNILLSFKSFVNRKEEL</sequence>
<keyword evidence="2" id="KW-0256">Endoplasmic reticulum</keyword>
<keyword evidence="3" id="KW-0732">Signal</keyword>
<dbReference type="InterPro" id="IPR011679">
    <property type="entry name" value="ERp29_C"/>
</dbReference>
<dbReference type="Gene3D" id="3.40.30.10">
    <property type="entry name" value="Glutaredoxin"/>
    <property type="match status" value="1"/>
</dbReference>
<keyword evidence="7" id="KW-1185">Reference proteome</keyword>
<dbReference type="FunFam" id="1.20.1150.12:FF:000001">
    <property type="entry name" value="Endoplasmic reticulum resident protein 29"/>
    <property type="match status" value="1"/>
</dbReference>
<dbReference type="InterPro" id="IPR036249">
    <property type="entry name" value="Thioredoxin-like_sf"/>
</dbReference>
<dbReference type="InterPro" id="IPR012883">
    <property type="entry name" value="ERp29_N"/>
</dbReference>
<evidence type="ECO:0000313" key="7">
    <source>
        <dbReference type="Proteomes" id="UP000887568"/>
    </source>
</evidence>